<feature type="transmembrane region" description="Helical" evidence="6">
    <location>
        <begin position="424"/>
        <end position="442"/>
    </location>
</feature>
<feature type="transmembrane region" description="Helical" evidence="6">
    <location>
        <begin position="79"/>
        <end position="97"/>
    </location>
</feature>
<feature type="transmembrane region" description="Helical" evidence="6">
    <location>
        <begin position="513"/>
        <end position="535"/>
    </location>
</feature>
<dbReference type="InterPro" id="IPR051717">
    <property type="entry name" value="MFS_MFSD6"/>
</dbReference>
<keyword evidence="3 6" id="KW-0812">Transmembrane</keyword>
<dbReference type="Pfam" id="PF12832">
    <property type="entry name" value="MFS_1_like"/>
    <property type="match status" value="1"/>
</dbReference>
<sequence length="551" mass="61285">MGSQDSINENKECLKFIENDDSNLDDQKSYNAPRNKWYHINMVFLSAKFCYFFDEAKKLTYLPSLILFLTSLGLSKSEAGIILGFSTLGTILGGPFWGMLADKWKCHRLVIIIIAITSILSMCSQPLISLHVATAENANQCNVKSSNGNKETRSQYIQNSSSNITRSKHIGNFSMPSYITLNETSTLESIRKPEQYGRLFFVFLTLSFVASFSDKSTITFIETGTVRKIQLTNSANSVYGRQRALTPVGGTFGNIVGNLLIQNFPPTSHFSCFTGMFLTYFVFSVGTLVSLLILYRGLNFTQTNEGKDEEKLVVKEAKQSNEELITTKGLDEPNEKVSEVKEPGSFTQVLYQSITKPETVLIYLSVLFIGLATAPMMSFHFLLLKDLKSSTIFFNVITGSGAFGATFGFYFSNKIIKRLGVWKSNMLCFTINAVVLFLYGILKSPLGIVLVRPFFGFSYCLFITVGVHYLKQHSPVSVITTTVSILMSLYYGVGPGIGLTIGGKIYENYGSKGLFCGMAVLVLVWNLIIVGYVIFFKARKRLTAESTKVTL</sequence>
<dbReference type="AlphaFoldDB" id="A0A7M5U5Y9"/>
<evidence type="ECO:0000256" key="2">
    <source>
        <dbReference type="ARBA" id="ARBA00005241"/>
    </source>
</evidence>
<comment type="similarity">
    <text evidence="2">Belongs to the major facilitator superfamily. MFSD6 family.</text>
</comment>
<feature type="domain" description="Major facilitator superfamily (MFS) profile" evidence="7">
    <location>
        <begin position="358"/>
        <end position="551"/>
    </location>
</feature>
<reference evidence="8" key="1">
    <citation type="submission" date="2021-01" db="UniProtKB">
        <authorList>
            <consortium name="EnsemblMetazoa"/>
        </authorList>
    </citation>
    <scope>IDENTIFICATION</scope>
</reference>
<organism evidence="8 9">
    <name type="scientific">Clytia hemisphaerica</name>
    <dbReference type="NCBI Taxonomy" id="252671"/>
    <lineage>
        <taxon>Eukaryota</taxon>
        <taxon>Metazoa</taxon>
        <taxon>Cnidaria</taxon>
        <taxon>Hydrozoa</taxon>
        <taxon>Hydroidolina</taxon>
        <taxon>Leptothecata</taxon>
        <taxon>Obeliida</taxon>
        <taxon>Clytiidae</taxon>
        <taxon>Clytia</taxon>
    </lineage>
</organism>
<dbReference type="Gene3D" id="1.20.1250.20">
    <property type="entry name" value="MFS general substrate transporter like domains"/>
    <property type="match status" value="2"/>
</dbReference>
<evidence type="ECO:0000256" key="4">
    <source>
        <dbReference type="ARBA" id="ARBA00022989"/>
    </source>
</evidence>
<dbReference type="PROSITE" id="PS50850">
    <property type="entry name" value="MFS"/>
    <property type="match status" value="1"/>
</dbReference>
<evidence type="ECO:0000313" key="9">
    <source>
        <dbReference type="Proteomes" id="UP000594262"/>
    </source>
</evidence>
<feature type="transmembrane region" description="Helical" evidence="6">
    <location>
        <begin position="109"/>
        <end position="128"/>
    </location>
</feature>
<keyword evidence="5 6" id="KW-0472">Membrane</keyword>
<dbReference type="OrthoDB" id="446368at2759"/>
<dbReference type="GeneID" id="136800925"/>
<evidence type="ECO:0000313" key="8">
    <source>
        <dbReference type="EnsemblMetazoa" id="CLYHEMP006700.1"/>
    </source>
</evidence>
<evidence type="ECO:0000256" key="3">
    <source>
        <dbReference type="ARBA" id="ARBA00022692"/>
    </source>
</evidence>
<keyword evidence="9" id="KW-1185">Reference proteome</keyword>
<feature type="transmembrane region" description="Helical" evidence="6">
    <location>
        <begin position="392"/>
        <end position="412"/>
    </location>
</feature>
<protein>
    <recommendedName>
        <fullName evidence="7">Major facilitator superfamily (MFS) profile domain-containing protein</fullName>
    </recommendedName>
</protein>
<accession>A0A7M5U5Y9</accession>
<proteinExistence type="inferred from homology"/>
<dbReference type="EnsemblMetazoa" id="CLYHEMT006700.1">
    <property type="protein sequence ID" value="CLYHEMP006700.1"/>
    <property type="gene ID" value="CLYHEMG006700"/>
</dbReference>
<dbReference type="InterPro" id="IPR024989">
    <property type="entry name" value="MFS_assoc_dom"/>
</dbReference>
<dbReference type="Proteomes" id="UP000594262">
    <property type="component" value="Unplaced"/>
</dbReference>
<feature type="transmembrane region" description="Helical" evidence="6">
    <location>
        <begin position="195"/>
        <end position="212"/>
    </location>
</feature>
<name>A0A7M5U5Y9_9CNID</name>
<comment type="subcellular location">
    <subcellularLocation>
        <location evidence="1">Membrane</location>
        <topology evidence="1">Multi-pass membrane protein</topology>
    </subcellularLocation>
</comment>
<dbReference type="PANTHER" id="PTHR16172">
    <property type="entry name" value="MAJOR FACILITATOR SUPERFAMILY DOMAIN-CONTAINING PROTEIN 6-LIKE"/>
    <property type="match status" value="1"/>
</dbReference>
<feature type="transmembrane region" description="Helical" evidence="6">
    <location>
        <begin position="360"/>
        <end position="380"/>
    </location>
</feature>
<evidence type="ECO:0000259" key="7">
    <source>
        <dbReference type="PROSITE" id="PS50850"/>
    </source>
</evidence>
<feature type="transmembrane region" description="Helical" evidence="6">
    <location>
        <begin position="448"/>
        <end position="469"/>
    </location>
</feature>
<dbReference type="PANTHER" id="PTHR16172:SF41">
    <property type="entry name" value="MAJOR FACILITATOR SUPERFAMILY DOMAIN-CONTAINING PROTEIN 6-LIKE"/>
    <property type="match status" value="1"/>
</dbReference>
<feature type="transmembrane region" description="Helical" evidence="6">
    <location>
        <begin position="273"/>
        <end position="295"/>
    </location>
</feature>
<dbReference type="InterPro" id="IPR020846">
    <property type="entry name" value="MFS_dom"/>
</dbReference>
<dbReference type="GO" id="GO:0016020">
    <property type="term" value="C:membrane"/>
    <property type="evidence" value="ECO:0007669"/>
    <property type="project" value="UniProtKB-SubCell"/>
</dbReference>
<dbReference type="GO" id="GO:0022857">
    <property type="term" value="F:transmembrane transporter activity"/>
    <property type="evidence" value="ECO:0007669"/>
    <property type="project" value="InterPro"/>
</dbReference>
<feature type="transmembrane region" description="Helical" evidence="6">
    <location>
        <begin position="476"/>
        <end position="493"/>
    </location>
</feature>
<dbReference type="SUPFAM" id="SSF103473">
    <property type="entry name" value="MFS general substrate transporter"/>
    <property type="match status" value="1"/>
</dbReference>
<evidence type="ECO:0000256" key="5">
    <source>
        <dbReference type="ARBA" id="ARBA00023136"/>
    </source>
</evidence>
<dbReference type="InterPro" id="IPR036259">
    <property type="entry name" value="MFS_trans_sf"/>
</dbReference>
<evidence type="ECO:0000256" key="1">
    <source>
        <dbReference type="ARBA" id="ARBA00004141"/>
    </source>
</evidence>
<dbReference type="RefSeq" id="XP_066913637.1">
    <property type="nucleotide sequence ID" value="XM_067057536.1"/>
</dbReference>
<evidence type="ECO:0000256" key="6">
    <source>
        <dbReference type="SAM" id="Phobius"/>
    </source>
</evidence>
<keyword evidence="4 6" id="KW-1133">Transmembrane helix</keyword>